<feature type="compositionally biased region" description="Polar residues" evidence="1">
    <location>
        <begin position="120"/>
        <end position="136"/>
    </location>
</feature>
<evidence type="ECO:0000256" key="1">
    <source>
        <dbReference type="SAM" id="MobiDB-lite"/>
    </source>
</evidence>
<proteinExistence type="predicted"/>
<dbReference type="AlphaFoldDB" id="A0A1Y2B7Q1"/>
<name>A0A1Y2B7Q1_9FUNG</name>
<keyword evidence="3" id="KW-1185">Reference proteome</keyword>
<accession>A0A1Y2B7Q1</accession>
<dbReference type="PANTHER" id="PTHR28027">
    <property type="entry name" value="TRANSCRIPTIONAL REGULATOR MIT1"/>
    <property type="match status" value="1"/>
</dbReference>
<evidence type="ECO:0008006" key="4">
    <source>
        <dbReference type="Google" id="ProtNLM"/>
    </source>
</evidence>
<dbReference type="Proteomes" id="UP000193642">
    <property type="component" value="Unassembled WGS sequence"/>
</dbReference>
<dbReference type="GO" id="GO:0003677">
    <property type="term" value="F:DNA binding"/>
    <property type="evidence" value="ECO:0007669"/>
    <property type="project" value="TreeGrafter"/>
</dbReference>
<dbReference type="OrthoDB" id="5572844at2759"/>
<reference evidence="2 3" key="1">
    <citation type="submission" date="2016-07" db="EMBL/GenBank/DDBJ databases">
        <title>Pervasive Adenine N6-methylation of Active Genes in Fungi.</title>
        <authorList>
            <consortium name="DOE Joint Genome Institute"/>
            <person name="Mondo S.J."/>
            <person name="Dannebaum R.O."/>
            <person name="Kuo R.C."/>
            <person name="Labutti K."/>
            <person name="Haridas S."/>
            <person name="Kuo A."/>
            <person name="Salamov A."/>
            <person name="Ahrendt S.R."/>
            <person name="Lipzen A."/>
            <person name="Sullivan W."/>
            <person name="Andreopoulos W.B."/>
            <person name="Clum A."/>
            <person name="Lindquist E."/>
            <person name="Daum C."/>
            <person name="Ramamoorthy G.K."/>
            <person name="Gryganskyi A."/>
            <person name="Culley D."/>
            <person name="Magnuson J.K."/>
            <person name="James T.Y."/>
            <person name="O'Malley M.A."/>
            <person name="Stajich J.E."/>
            <person name="Spatafora J.W."/>
            <person name="Visel A."/>
            <person name="Grigoriev I.V."/>
        </authorList>
    </citation>
    <scope>NUCLEOTIDE SEQUENCE [LARGE SCALE GENOMIC DNA]</scope>
    <source>
        <strain evidence="2 3">JEL800</strain>
    </source>
</reference>
<dbReference type="PANTHER" id="PTHR28027:SF1">
    <property type="entry name" value="CAMP INDEPENDENT REGULATORY PROTEIN (AFU_ORTHOLOGUE AFUA_3G09640)"/>
    <property type="match status" value="1"/>
</dbReference>
<organism evidence="2 3">
    <name type="scientific">Rhizoclosmatium globosum</name>
    <dbReference type="NCBI Taxonomy" id="329046"/>
    <lineage>
        <taxon>Eukaryota</taxon>
        <taxon>Fungi</taxon>
        <taxon>Fungi incertae sedis</taxon>
        <taxon>Chytridiomycota</taxon>
        <taxon>Chytridiomycota incertae sedis</taxon>
        <taxon>Chytridiomycetes</taxon>
        <taxon>Chytridiales</taxon>
        <taxon>Chytriomycetaceae</taxon>
        <taxon>Rhizoclosmatium</taxon>
    </lineage>
</organism>
<sequence>MANAEVRSGTVIVMAENNPYLKRWRDGLKWSPSRSYGPFILYREIEAKGANLTQPDEDLVNDIVALSVILLRKDGLTKRTISVTGSDDISYRVVAYYKASDVLSMMASERTQDLRGSPLLPNSNVDNTPLSRPSQDNQLKLLVENSGINMTKLIKSTLPEWKPERQIKPRRNARIY</sequence>
<dbReference type="Pfam" id="PF09729">
    <property type="entry name" value="Gti1_Pac2"/>
    <property type="match status" value="1"/>
</dbReference>
<feature type="region of interest" description="Disordered" evidence="1">
    <location>
        <begin position="113"/>
        <end position="136"/>
    </location>
</feature>
<comment type="caution">
    <text evidence="2">The sequence shown here is derived from an EMBL/GenBank/DDBJ whole genome shotgun (WGS) entry which is preliminary data.</text>
</comment>
<dbReference type="EMBL" id="MCGO01000084">
    <property type="protein sequence ID" value="ORY30125.1"/>
    <property type="molecule type" value="Genomic_DNA"/>
</dbReference>
<evidence type="ECO:0000313" key="2">
    <source>
        <dbReference type="EMBL" id="ORY30125.1"/>
    </source>
</evidence>
<gene>
    <name evidence="2" type="ORF">BCR33DRAFT_857470</name>
</gene>
<evidence type="ECO:0000313" key="3">
    <source>
        <dbReference type="Proteomes" id="UP000193642"/>
    </source>
</evidence>
<dbReference type="InterPro" id="IPR018608">
    <property type="entry name" value="Gti1/Pac2"/>
</dbReference>
<protein>
    <recommendedName>
        <fullName evidence="4">Gti1/Pac2 family protein</fullName>
    </recommendedName>
</protein>